<comment type="similarity">
    <text evidence="1">Belongs to the DnaB/DnaD family.</text>
</comment>
<proteinExistence type="inferred from homology"/>
<organism evidence="5 6">
    <name type="scientific">Thermoactinomyces intermedius</name>
    <dbReference type="NCBI Taxonomy" id="2024"/>
    <lineage>
        <taxon>Bacteria</taxon>
        <taxon>Bacillati</taxon>
        <taxon>Bacillota</taxon>
        <taxon>Bacilli</taxon>
        <taxon>Bacillales</taxon>
        <taxon>Thermoactinomycetaceae</taxon>
        <taxon>Thermoactinomyces</taxon>
    </lineage>
</organism>
<keyword evidence="6" id="KW-1185">Reference proteome</keyword>
<feature type="domain" description="DnaB/C C-terminal" evidence="4">
    <location>
        <begin position="23"/>
        <end position="89"/>
    </location>
</feature>
<evidence type="ECO:0000313" key="6">
    <source>
        <dbReference type="Proteomes" id="UP000633619"/>
    </source>
</evidence>
<sequence>MRDIHEKIEAMDPVYFLRQYSGGQAVSKQMVQLIYELKERYSFSNGVINVLLEFCMLENNYKITRADVLNLAEDLFRRNIATGKEALHYLKSLQKRKHPSSPPDASRTSNPESREYNMEYVETNIALLARQLHELRKEIKESFVKMDQQLDQIELRLKQLSNLMK</sequence>
<name>A0A8I1DFD2_THEIN</name>
<accession>A0A8I1DFD2</accession>
<dbReference type="AlphaFoldDB" id="A0A8I1DFD2"/>
<feature type="region of interest" description="Disordered" evidence="3">
    <location>
        <begin position="93"/>
        <end position="115"/>
    </location>
</feature>
<gene>
    <name evidence="5" type="ORF">I8U20_05180</name>
</gene>
<dbReference type="EMBL" id="JAECVW010000002">
    <property type="protein sequence ID" value="MBH8594721.1"/>
    <property type="molecule type" value="Genomic_DNA"/>
</dbReference>
<evidence type="ECO:0000256" key="2">
    <source>
        <dbReference type="SAM" id="Coils"/>
    </source>
</evidence>
<dbReference type="RefSeq" id="WP_181731948.1">
    <property type="nucleotide sequence ID" value="NZ_JACEIR010000004.1"/>
</dbReference>
<evidence type="ECO:0000313" key="5">
    <source>
        <dbReference type="EMBL" id="MBH8594721.1"/>
    </source>
</evidence>
<comment type="caution">
    <text evidence="5">The sequence shown here is derived from an EMBL/GenBank/DDBJ whole genome shotgun (WGS) entry which is preliminary data.</text>
</comment>
<evidence type="ECO:0000256" key="1">
    <source>
        <dbReference type="ARBA" id="ARBA00093462"/>
    </source>
</evidence>
<feature type="coiled-coil region" evidence="2">
    <location>
        <begin position="118"/>
        <end position="163"/>
    </location>
</feature>
<reference evidence="5 6" key="1">
    <citation type="submission" date="2020-12" db="EMBL/GenBank/DDBJ databases">
        <title>WGS of Thermoactinomyces spp.</title>
        <authorList>
            <person name="Cheng K."/>
        </authorList>
    </citation>
    <scope>NUCLEOTIDE SEQUENCE [LARGE SCALE GENOMIC DNA]</scope>
    <source>
        <strain evidence="6">CICC 10671\DSM 43846</strain>
    </source>
</reference>
<evidence type="ECO:0000256" key="3">
    <source>
        <dbReference type="SAM" id="MobiDB-lite"/>
    </source>
</evidence>
<keyword evidence="2" id="KW-0175">Coiled coil</keyword>
<dbReference type="Pfam" id="PF07261">
    <property type="entry name" value="DnaB_2"/>
    <property type="match status" value="1"/>
</dbReference>
<evidence type="ECO:0000259" key="4">
    <source>
        <dbReference type="Pfam" id="PF07261"/>
    </source>
</evidence>
<dbReference type="Proteomes" id="UP000633619">
    <property type="component" value="Unassembled WGS sequence"/>
</dbReference>
<protein>
    <submittedName>
        <fullName evidence="5">DnaD domain protein</fullName>
    </submittedName>
</protein>
<dbReference type="InterPro" id="IPR006343">
    <property type="entry name" value="DnaB/C_C"/>
</dbReference>